<dbReference type="Gene3D" id="3.40.50.300">
    <property type="entry name" value="P-loop containing nucleotide triphosphate hydrolases"/>
    <property type="match status" value="1"/>
</dbReference>
<keyword evidence="5 7" id="KW-0315">Glutamine amidotransferase</keyword>
<dbReference type="PANTHER" id="PTHR21343">
    <property type="entry name" value="DETHIOBIOTIN SYNTHETASE"/>
    <property type="match status" value="1"/>
</dbReference>
<dbReference type="InterPro" id="IPR004459">
    <property type="entry name" value="CobQ_synth"/>
</dbReference>
<comment type="caution">
    <text evidence="10">The sequence shown here is derived from an EMBL/GenBank/DDBJ whole genome shotgun (WGS) entry which is preliminary data.</text>
</comment>
<reference evidence="10 11" key="1">
    <citation type="submission" date="2015-03" db="EMBL/GenBank/DDBJ databases">
        <title>Draft genome sequence of Luteibacter yeojuensis strain SU11.</title>
        <authorList>
            <person name="Sulaiman J."/>
            <person name="Priya K."/>
            <person name="Chan K.-G."/>
        </authorList>
    </citation>
    <scope>NUCLEOTIDE SEQUENCE [LARGE SCALE GENOMIC DNA]</scope>
    <source>
        <strain evidence="10 11">SU11</strain>
    </source>
</reference>
<feature type="active site" evidence="7">
    <location>
        <position position="427"/>
    </location>
</feature>
<evidence type="ECO:0000256" key="4">
    <source>
        <dbReference type="ARBA" id="ARBA00022573"/>
    </source>
</evidence>
<evidence type="ECO:0000256" key="5">
    <source>
        <dbReference type="ARBA" id="ARBA00022962"/>
    </source>
</evidence>
<dbReference type="NCBIfam" id="NF001989">
    <property type="entry name" value="PRK00784.1"/>
    <property type="match status" value="1"/>
</dbReference>
<dbReference type="GO" id="GO:0009236">
    <property type="term" value="P:cobalamin biosynthetic process"/>
    <property type="evidence" value="ECO:0007669"/>
    <property type="project" value="UniProtKB-UniRule"/>
</dbReference>
<dbReference type="AlphaFoldDB" id="A0A0F3KPX9"/>
<evidence type="ECO:0000313" key="10">
    <source>
        <dbReference type="EMBL" id="KJV33325.1"/>
    </source>
</evidence>
<keyword evidence="4 7" id="KW-0169">Cobalamin biosynthesis</keyword>
<dbReference type="UniPathway" id="UPA00148"/>
<evidence type="ECO:0000256" key="7">
    <source>
        <dbReference type="HAMAP-Rule" id="MF_00028"/>
    </source>
</evidence>
<dbReference type="InterPro" id="IPR047045">
    <property type="entry name" value="CobQ_N"/>
</dbReference>
<dbReference type="EMBL" id="JZRB01000022">
    <property type="protein sequence ID" value="KJV33325.1"/>
    <property type="molecule type" value="Genomic_DNA"/>
</dbReference>
<dbReference type="HAMAP" id="MF_00028">
    <property type="entry name" value="CobQ"/>
    <property type="match status" value="1"/>
</dbReference>
<evidence type="ECO:0000256" key="6">
    <source>
        <dbReference type="ARBA" id="ARBA00025166"/>
    </source>
</evidence>
<gene>
    <name evidence="7" type="primary">cobQ</name>
    <name evidence="10" type="ORF">VI08_11120</name>
</gene>
<dbReference type="GO" id="GO:0003824">
    <property type="term" value="F:catalytic activity"/>
    <property type="evidence" value="ECO:0007669"/>
    <property type="project" value="InterPro"/>
</dbReference>
<dbReference type="PROSITE" id="PS51274">
    <property type="entry name" value="GATASE_COBBQ"/>
    <property type="match status" value="1"/>
</dbReference>
<dbReference type="PANTHER" id="PTHR21343:SF1">
    <property type="entry name" value="COBYRIC ACID SYNTHASE"/>
    <property type="match status" value="1"/>
</dbReference>
<feature type="active site" description="Nucleophile" evidence="7">
    <location>
        <position position="331"/>
    </location>
</feature>
<dbReference type="Gene3D" id="3.40.50.880">
    <property type="match status" value="1"/>
</dbReference>
<feature type="domain" description="CobB/CobQ-like glutamine amidotransferase" evidence="9">
    <location>
        <begin position="252"/>
        <end position="433"/>
    </location>
</feature>
<dbReference type="CDD" id="cd01750">
    <property type="entry name" value="GATase1_CobQ"/>
    <property type="match status" value="1"/>
</dbReference>
<dbReference type="NCBIfam" id="TIGR00313">
    <property type="entry name" value="cobQ"/>
    <property type="match status" value="1"/>
</dbReference>
<evidence type="ECO:0000256" key="2">
    <source>
        <dbReference type="ARBA" id="ARBA00006205"/>
    </source>
</evidence>
<comment type="function">
    <text evidence="6 7">Catalyzes amidations at positions B, D, E, and G on adenosylcobyrinic A,C-diamide. NH(2) groups are provided by glutamine, and one molecule of ATP is hydrogenolyzed for each amidation.</text>
</comment>
<comment type="similarity">
    <text evidence="2 7">Belongs to the CobB/CobQ family. CobQ subfamily.</text>
</comment>
<dbReference type="Proteomes" id="UP000033651">
    <property type="component" value="Unassembled WGS sequence"/>
</dbReference>
<evidence type="ECO:0000256" key="3">
    <source>
        <dbReference type="ARBA" id="ARBA00019833"/>
    </source>
</evidence>
<dbReference type="InterPro" id="IPR029062">
    <property type="entry name" value="Class_I_gatase-like"/>
</dbReference>
<name>A0A0F3KPX9_9GAMM</name>
<dbReference type="OrthoDB" id="9808302at2"/>
<evidence type="ECO:0000256" key="1">
    <source>
        <dbReference type="ARBA" id="ARBA00004953"/>
    </source>
</evidence>
<accession>A0A0F3KPX9</accession>
<dbReference type="GO" id="GO:0015420">
    <property type="term" value="F:ABC-type vitamin B12 transporter activity"/>
    <property type="evidence" value="ECO:0007669"/>
    <property type="project" value="UniProtKB-UniRule"/>
</dbReference>
<dbReference type="Pfam" id="PF07685">
    <property type="entry name" value="GATase_3"/>
    <property type="match status" value="1"/>
</dbReference>
<evidence type="ECO:0000259" key="8">
    <source>
        <dbReference type="Pfam" id="PF01656"/>
    </source>
</evidence>
<dbReference type="InterPro" id="IPR027417">
    <property type="entry name" value="P-loop_NTPase"/>
</dbReference>
<keyword evidence="11" id="KW-1185">Reference proteome</keyword>
<proteinExistence type="inferred from homology"/>
<feature type="domain" description="CobQ/CobB/MinD/ParA nucleotide binding" evidence="8">
    <location>
        <begin position="6"/>
        <end position="231"/>
    </location>
</feature>
<sequence length="485" mass="51322">MTARVLMVQGCTSDAGKSTVVAALCRWLARRGVRVAPFKPQNMALNAAVTVDGGEIGRAQAVQAQAAGVAPHTDFNPVLLKPNSDTGAQVIVHGHPVGNMDAVGYHAYKRVAMDAVLASHARLSEAYEAIVVEGAGSPAEVNLRDRDIANMGYAEAVDCPVVLVADIDRGGVFAHLVGTLAVLSPSERERIVGFVINRFRGDIALLQPGLDWLEEETGKPVLGVLPYMHGLVLEAEDALPRTHEARDGARLRVAVPAFPRISNHNDFDALRAHPDVECLFVGPGDAFPACDVIVLPGSKATRADLAWLRERGWDKAILRHVRYGGHVIGICGGFQMLGRAVHDPDGIEGAPGSTAGLGLLDMETTMGPRKQLRQVEGTLAESGASVSGYEIHCGVSSGPALARPMLLIGKHDGAMSDDGLVMGTYLHGLFDHPDALAALLAHMGVNNAAPLDIHALRDASIGRIADAIDQHLDTHRLAAWFGLDG</sequence>
<dbReference type="PATRIC" id="fig|345309.4.peg.1565"/>
<dbReference type="SUPFAM" id="SSF52540">
    <property type="entry name" value="P-loop containing nucleoside triphosphate hydrolases"/>
    <property type="match status" value="1"/>
</dbReference>
<evidence type="ECO:0000259" key="9">
    <source>
        <dbReference type="Pfam" id="PF07685"/>
    </source>
</evidence>
<evidence type="ECO:0000313" key="11">
    <source>
        <dbReference type="Proteomes" id="UP000033651"/>
    </source>
</evidence>
<dbReference type="RefSeq" id="WP_045829661.1">
    <property type="nucleotide sequence ID" value="NZ_JZRB01000022.1"/>
</dbReference>
<dbReference type="SUPFAM" id="SSF52317">
    <property type="entry name" value="Class I glutamine amidotransferase-like"/>
    <property type="match status" value="1"/>
</dbReference>
<protein>
    <recommendedName>
        <fullName evidence="3 7">Cobyric acid synthase</fullName>
    </recommendedName>
</protein>
<dbReference type="InterPro" id="IPR011698">
    <property type="entry name" value="GATase_3"/>
</dbReference>
<dbReference type="InterPro" id="IPR033949">
    <property type="entry name" value="CobQ_GATase1"/>
</dbReference>
<dbReference type="Pfam" id="PF01656">
    <property type="entry name" value="CbiA"/>
    <property type="match status" value="1"/>
</dbReference>
<dbReference type="InterPro" id="IPR002586">
    <property type="entry name" value="CobQ/CobB/MinD/ParA_Nub-bd_dom"/>
</dbReference>
<organism evidence="10 11">
    <name type="scientific">Luteibacter yeojuensis</name>
    <dbReference type="NCBI Taxonomy" id="345309"/>
    <lineage>
        <taxon>Bacteria</taxon>
        <taxon>Pseudomonadati</taxon>
        <taxon>Pseudomonadota</taxon>
        <taxon>Gammaproteobacteria</taxon>
        <taxon>Lysobacterales</taxon>
        <taxon>Rhodanobacteraceae</taxon>
        <taxon>Luteibacter</taxon>
    </lineage>
</organism>
<comment type="pathway">
    <text evidence="1 7">Cofactor biosynthesis; adenosylcobalamin biosynthesis.</text>
</comment>
<dbReference type="CDD" id="cd05389">
    <property type="entry name" value="CobQ_N"/>
    <property type="match status" value="1"/>
</dbReference>